<dbReference type="InParanoid" id="K0IM46"/>
<dbReference type="EMBL" id="CP002408">
    <property type="protein sequence ID" value="AFU59992.1"/>
    <property type="molecule type" value="Genomic_DNA"/>
</dbReference>
<feature type="region of interest" description="Disordered" evidence="3">
    <location>
        <begin position="1"/>
        <end position="23"/>
    </location>
</feature>
<proteinExistence type="predicted"/>
<evidence type="ECO:0000256" key="2">
    <source>
        <dbReference type="ARBA" id="ARBA00023008"/>
    </source>
</evidence>
<dbReference type="Proteomes" id="UP000008037">
    <property type="component" value="Chromosome"/>
</dbReference>
<dbReference type="KEGG" id="nga:Ngar_c30760"/>
<reference evidence="5 6" key="1">
    <citation type="journal article" date="2012" name="Environ. Microbiol.">
        <title>The genome of the ammonia-oxidizing Candidatus Nitrososphaera gargensis: insights into metabolic versatility and environmental adaptations.</title>
        <authorList>
            <person name="Spang A."/>
            <person name="Poehlein A."/>
            <person name="Offre P."/>
            <person name="Zumbragel S."/>
            <person name="Haider S."/>
            <person name="Rychlik N."/>
            <person name="Nowka B."/>
            <person name="Schmeisser C."/>
            <person name="Lebedeva E.V."/>
            <person name="Rattei T."/>
            <person name="Bohm C."/>
            <person name="Schmid M."/>
            <person name="Galushko A."/>
            <person name="Hatzenpichler R."/>
            <person name="Weinmaier T."/>
            <person name="Daniel R."/>
            <person name="Schleper C."/>
            <person name="Spieck E."/>
            <person name="Streit W."/>
            <person name="Wagner M."/>
        </authorList>
    </citation>
    <scope>NUCLEOTIDE SEQUENCE [LARGE SCALE GENOMIC DNA]</scope>
    <source>
        <strain evidence="6">Ga9.2</strain>
    </source>
</reference>
<dbReference type="InterPro" id="IPR052721">
    <property type="entry name" value="ET_Amicyanin"/>
</dbReference>
<keyword evidence="1" id="KW-0479">Metal-binding</keyword>
<keyword evidence="2" id="KW-0186">Copper</keyword>
<dbReference type="SUPFAM" id="SSF49503">
    <property type="entry name" value="Cupredoxins"/>
    <property type="match status" value="1"/>
</dbReference>
<dbReference type="HOGENOM" id="CLU_084115_4_0_2"/>
<dbReference type="PANTHER" id="PTHR36507">
    <property type="entry name" value="BLL1555 PROTEIN"/>
    <property type="match status" value="1"/>
</dbReference>
<dbReference type="InterPro" id="IPR008972">
    <property type="entry name" value="Cupredoxin"/>
</dbReference>
<dbReference type="STRING" id="1237085.Ngar_c30760"/>
<dbReference type="AlphaFoldDB" id="K0IM46"/>
<name>K0IM46_NITGG</name>
<gene>
    <name evidence="5" type="ordered locus">Ngar_c30760</name>
</gene>
<evidence type="ECO:0000256" key="3">
    <source>
        <dbReference type="SAM" id="MobiDB-lite"/>
    </source>
</evidence>
<evidence type="ECO:0000259" key="4">
    <source>
        <dbReference type="Pfam" id="PF00127"/>
    </source>
</evidence>
<evidence type="ECO:0000313" key="6">
    <source>
        <dbReference type="Proteomes" id="UP000008037"/>
    </source>
</evidence>
<dbReference type="Pfam" id="PF00127">
    <property type="entry name" value="Copper-bind"/>
    <property type="match status" value="1"/>
</dbReference>
<evidence type="ECO:0000256" key="1">
    <source>
        <dbReference type="ARBA" id="ARBA00022723"/>
    </source>
</evidence>
<dbReference type="InterPro" id="IPR000923">
    <property type="entry name" value="BlueCu_1"/>
</dbReference>
<protein>
    <submittedName>
        <fullName evidence="5">Putative blue (Type 1) copper domain-containing protein</fullName>
    </submittedName>
</protein>
<dbReference type="GO" id="GO:0005507">
    <property type="term" value="F:copper ion binding"/>
    <property type="evidence" value="ECO:0007669"/>
    <property type="project" value="InterPro"/>
</dbReference>
<dbReference type="BioCyc" id="CNIT1237085:G1324-3076-MONOMER"/>
<dbReference type="PANTHER" id="PTHR36507:SF1">
    <property type="entry name" value="BLL1555 PROTEIN"/>
    <property type="match status" value="1"/>
</dbReference>
<dbReference type="Gene3D" id="2.60.40.420">
    <property type="entry name" value="Cupredoxins - blue copper proteins"/>
    <property type="match status" value="1"/>
</dbReference>
<accession>K0IM46</accession>
<organism evidence="5 6">
    <name type="scientific">Nitrososphaera gargensis (strain Ga9.2)</name>
    <dbReference type="NCBI Taxonomy" id="1237085"/>
    <lineage>
        <taxon>Archaea</taxon>
        <taxon>Nitrososphaerota</taxon>
        <taxon>Nitrososphaeria</taxon>
        <taxon>Nitrososphaerales</taxon>
        <taxon>Nitrososphaeraceae</taxon>
        <taxon>Nitrososphaera</taxon>
    </lineage>
</organism>
<evidence type="ECO:0000313" key="5">
    <source>
        <dbReference type="EMBL" id="AFU59992.1"/>
    </source>
</evidence>
<feature type="domain" description="Blue (type 1) copper" evidence="4">
    <location>
        <begin position="36"/>
        <end position="109"/>
    </location>
</feature>
<dbReference type="GO" id="GO:0009055">
    <property type="term" value="F:electron transfer activity"/>
    <property type="evidence" value="ECO:0007669"/>
    <property type="project" value="InterPro"/>
</dbReference>
<keyword evidence="6" id="KW-1185">Reference proteome</keyword>
<sequence length="118" mass="12642">MNVGDIGGKGPRDSVQDPAPIPGNGTVVVSIIDNAGSNSYNLNPVEVKVGETVTWVNDDSNIYTATSNDGIFNSDVLFEGQSFSYTFDEEGEYPYFCDIHPNMVGTVMVVTQDGEPEA</sequence>